<keyword evidence="2" id="KW-0032">Aminotransferase</keyword>
<evidence type="ECO:0000256" key="3">
    <source>
        <dbReference type="ARBA" id="ARBA00022679"/>
    </source>
</evidence>
<dbReference type="Pfam" id="PF01276">
    <property type="entry name" value="OKR_DC_1"/>
    <property type="match status" value="2"/>
</dbReference>
<evidence type="ECO:0000313" key="5">
    <source>
        <dbReference type="EMBL" id="MDN3921065.1"/>
    </source>
</evidence>
<evidence type="ECO:0000256" key="1">
    <source>
        <dbReference type="ARBA" id="ARBA00001933"/>
    </source>
</evidence>
<dbReference type="Gene3D" id="3.40.640.10">
    <property type="entry name" value="Type I PLP-dependent aspartate aminotransferase-like (Major domain)"/>
    <property type="match status" value="1"/>
</dbReference>
<dbReference type="RefSeq" id="WP_290359378.1">
    <property type="nucleotide sequence ID" value="NZ_JAUHHC010000003.1"/>
</dbReference>
<comment type="caution">
    <text evidence="5">The sequence shown here is derived from an EMBL/GenBank/DDBJ whole genome shotgun (WGS) entry which is preliminary data.</text>
</comment>
<sequence>MNAPMTSGTTQTLMQYFAASEARIDQWRTLSRLARALDGRGSDAGAVVEIQRCLRELAPIECLNAYPGQALLDQLNDRLKRGEWAAFHRMAARISAALQTNAYREDSAAWALDDEVEAVMGDVLPPAQGLSSGRRPYFEVLVVAAMDRSHWTSLKETFRRLRRPEDEFIYEIVAVDSFEDAVLAANFNYNVQAVLVSEGFIFDSQQDIPVLRELIAQFVPEDAQDGDLGGALAGVLSHLRPELDIYLTTDRDPAAVAGSDEVAGVRRVFYGPEEPMEMHLSILGGIKDRYRTPYFDNLKKYAARPIGTFHALPVARGKSIFKSNWIRDMGEFYGTNLFLAESSATTGGLDSLLDPTGNIKDAQELAARALGADRAFFVTNGTSTSNKIVHQAILTPGDIVLIDRDCHKSHHYGAVMCGAQPLYIDAFPLTQYSMYGSLGIRPIKQALLTLKAEGRLDKAKMLVLTNCTFDGHVANVQQTMLEVLAIKPDMVFLWDEAWFGFARFSPFLRRRTAMGGVAALRKLFASPAYREQYAKFKAEVGEIDPANQALLDTRLWPDPDAVRLRVYETDSVHKSMSALRQGSIVICSDQDWPKVEGPFKEAFYAHTSTSPNLQIIASLDLARRQMELEGFELVGKATQLAIEIRREINHHPLISKYFRCATPAEMIPAEYRKSGIEDFVVPGQTIADISRALNQDEFFLDPSRITLLCGNAGFDGTQFKALLSSDHDIQINKTSRNSVLVQININNTRSDMAHLIKALADISRDIDRRLAGGGEGARKAFDARVKDLVENVPDLPDFSRFHDAFRDDPASKSCEGHMREAYYLAFDDANCEYLGLNDPQVDERLKNGPDLVSAKFVIPYPPGFPIMVPGQVISQEIITFMRKLDVKEIHGFNAARGLQLLRPDVLEAHASGGKRR</sequence>
<dbReference type="InterPro" id="IPR050881">
    <property type="entry name" value="LL-DAP_aminotransferase"/>
</dbReference>
<dbReference type="PANTHER" id="PTHR42832:SF4">
    <property type="entry name" value="BLR3474 PROTEIN"/>
    <property type="match status" value="1"/>
</dbReference>
<proteinExistence type="predicted"/>
<gene>
    <name evidence="5" type="ORF">QWJ38_12305</name>
</gene>
<evidence type="ECO:0000259" key="4">
    <source>
        <dbReference type="Pfam" id="PF01276"/>
    </source>
</evidence>
<dbReference type="InterPro" id="IPR015424">
    <property type="entry name" value="PyrdxlP-dep_Trfase"/>
</dbReference>
<dbReference type="EMBL" id="JAUHHC010000003">
    <property type="protein sequence ID" value="MDN3921065.1"/>
    <property type="molecule type" value="Genomic_DNA"/>
</dbReference>
<feature type="domain" description="Orn/Lys/Arg decarboxylases family 1 pyridoxal-P attachment site" evidence="4">
    <location>
        <begin position="566"/>
        <end position="749"/>
    </location>
</feature>
<evidence type="ECO:0000313" key="6">
    <source>
        <dbReference type="Proteomes" id="UP001228044"/>
    </source>
</evidence>
<dbReference type="Gene3D" id="3.90.105.10">
    <property type="entry name" value="Molybdopterin biosynthesis moea protein, domain 2"/>
    <property type="match status" value="1"/>
</dbReference>
<accession>A0ABT8DRV5</accession>
<dbReference type="PANTHER" id="PTHR42832">
    <property type="entry name" value="AMINO ACID AMINOTRANSFERASE"/>
    <property type="match status" value="1"/>
</dbReference>
<dbReference type="InterPro" id="IPR015421">
    <property type="entry name" value="PyrdxlP-dep_Trfase_major"/>
</dbReference>
<organism evidence="5 6">
    <name type="scientific">Roseateles violae</name>
    <dbReference type="NCBI Taxonomy" id="3058042"/>
    <lineage>
        <taxon>Bacteria</taxon>
        <taxon>Pseudomonadati</taxon>
        <taxon>Pseudomonadota</taxon>
        <taxon>Betaproteobacteria</taxon>
        <taxon>Burkholderiales</taxon>
        <taxon>Sphaerotilaceae</taxon>
        <taxon>Roseateles</taxon>
    </lineage>
</organism>
<name>A0ABT8DRV5_9BURK</name>
<dbReference type="InterPro" id="IPR000310">
    <property type="entry name" value="Orn/Lys/Arg_deCO2ase_major_dom"/>
</dbReference>
<reference evidence="5 6" key="1">
    <citation type="submission" date="2023-06" db="EMBL/GenBank/DDBJ databases">
        <title>Pelomonas sp. PFR6 16S ribosomal RNA gene Genome sequencing and assembly.</title>
        <authorList>
            <person name="Woo H."/>
        </authorList>
    </citation>
    <scope>NUCLEOTIDE SEQUENCE [LARGE SCALE GENOMIC DNA]</scope>
    <source>
        <strain evidence="5 6">PFR6</strain>
    </source>
</reference>
<evidence type="ECO:0000256" key="2">
    <source>
        <dbReference type="ARBA" id="ARBA00022576"/>
    </source>
</evidence>
<dbReference type="SUPFAM" id="SSF53383">
    <property type="entry name" value="PLP-dependent transferases"/>
    <property type="match status" value="1"/>
</dbReference>
<comment type="cofactor">
    <cofactor evidence="1">
        <name>pyridoxal 5'-phosphate</name>
        <dbReference type="ChEBI" id="CHEBI:597326"/>
    </cofactor>
</comment>
<feature type="domain" description="Orn/Lys/Arg decarboxylases family 1 pyridoxal-P attachment site" evidence="4">
    <location>
        <begin position="292"/>
        <end position="516"/>
    </location>
</feature>
<protein>
    <submittedName>
        <fullName evidence="5">Decarboxylase</fullName>
    </submittedName>
</protein>
<dbReference type="Proteomes" id="UP001228044">
    <property type="component" value="Unassembled WGS sequence"/>
</dbReference>
<keyword evidence="6" id="KW-1185">Reference proteome</keyword>
<keyword evidence="3" id="KW-0808">Transferase</keyword>